<dbReference type="EMBL" id="JAUQOO010000032">
    <property type="protein sequence ID" value="MDO7930190.1"/>
    <property type="molecule type" value="Genomic_DNA"/>
</dbReference>
<protein>
    <submittedName>
        <fullName evidence="2">Uncharacterized protein</fullName>
    </submittedName>
</protein>
<organism evidence="2 3">
    <name type="scientific">Pseudomonas serbiensis</name>
    <dbReference type="NCBI Taxonomy" id="3064350"/>
    <lineage>
        <taxon>Bacteria</taxon>
        <taxon>Pseudomonadati</taxon>
        <taxon>Pseudomonadota</taxon>
        <taxon>Gammaproteobacteria</taxon>
        <taxon>Pseudomonadales</taxon>
        <taxon>Pseudomonadaceae</taxon>
        <taxon>Pseudomonas</taxon>
    </lineage>
</organism>
<proteinExistence type="predicted"/>
<gene>
    <name evidence="2" type="ORF">Q6A51_25775</name>
</gene>
<comment type="caution">
    <text evidence="2">The sequence shown here is derived from an EMBL/GenBank/DDBJ whole genome shotgun (WGS) entry which is preliminary data.</text>
</comment>
<sequence length="259" mass="29204">MAKAPMTKAEGITPEVMQRLNQHYSSQELRGIQTKLTSTARELRKLGNGGKMSSNRQDALLGRLGDHLSLEQRQLLREAAELIDSVNTQVEHAKEKKVRVEKASKRRQEARDARAKQLIATNYPLPTTGTYDLLNLLKAALIFNRAGVYRTYHLPSELNQEYRNELAPPVRLLGWPNLASYRANTLSSIRWDLISDLTSDIAYDDGSEVDERLKALQQKVSDALARASLTTEEQETIRLWTEALAPEVKPDDNVAKEVN</sequence>
<dbReference type="Proteomes" id="UP001223016">
    <property type="component" value="Unassembled WGS sequence"/>
</dbReference>
<keyword evidence="3" id="KW-1185">Reference proteome</keyword>
<dbReference type="RefSeq" id="WP_198728072.1">
    <property type="nucleotide sequence ID" value="NZ_JAUQOO010000032.1"/>
</dbReference>
<accession>A0ABT9CXP6</accession>
<feature type="coiled-coil region" evidence="1">
    <location>
        <begin position="76"/>
        <end position="113"/>
    </location>
</feature>
<keyword evidence="1" id="KW-0175">Coiled coil</keyword>
<name>A0ABT9CXP6_9PSED</name>
<evidence type="ECO:0000256" key="1">
    <source>
        <dbReference type="SAM" id="Coils"/>
    </source>
</evidence>
<evidence type="ECO:0000313" key="3">
    <source>
        <dbReference type="Proteomes" id="UP001223016"/>
    </source>
</evidence>
<reference evidence="2 3" key="1">
    <citation type="submission" date="2023-07" db="EMBL/GenBank/DDBJ databases">
        <title>Identification of four novel Pseudomonas species associated with bacterial leaf spot of cucurbits.</title>
        <authorList>
            <person name="Fullem K.R."/>
        </authorList>
    </citation>
    <scope>NUCLEOTIDE SEQUENCE [LARGE SCALE GENOMIC DNA]</scope>
    <source>
        <strain evidence="2 3">KFB 138</strain>
    </source>
</reference>
<evidence type="ECO:0000313" key="2">
    <source>
        <dbReference type="EMBL" id="MDO7930190.1"/>
    </source>
</evidence>